<reference evidence="8" key="1">
    <citation type="journal article" date="2021" name="Proc. Natl. Acad. Sci. U.S.A.">
        <title>A Catalog of Tens of Thousands of Viruses from Human Metagenomes Reveals Hidden Associations with Chronic Diseases.</title>
        <authorList>
            <person name="Tisza M.J."/>
            <person name="Buck C.B."/>
        </authorList>
    </citation>
    <scope>NUCLEOTIDE SEQUENCE</scope>
    <source>
        <strain evidence="8">CtzSN25</strain>
    </source>
</reference>
<dbReference type="InterPro" id="IPR012259">
    <property type="entry name" value="DHFR"/>
</dbReference>
<sequence length="160" mass="18344">MIRFIWAQDANGLIGSKGKVPWYNRDDLNYFKNQTTGGIVVMGSRTWFSLGCKPLKNRHNIILTTQDDIKGYDHEDVYIAHTPQEVIEVYENSSLDLWIIGGAMTYKTFEPWCEEAVVSTVEGEYEGDTYYKGLENKLTEENVVVTMKGDGFTVKHYKVK</sequence>
<dbReference type="PANTHER" id="PTHR48069:SF3">
    <property type="entry name" value="DIHYDROFOLATE REDUCTASE"/>
    <property type="match status" value="1"/>
</dbReference>
<dbReference type="EMBL" id="BK015743">
    <property type="protein sequence ID" value="DAE22913.1"/>
    <property type="molecule type" value="Genomic_DNA"/>
</dbReference>
<evidence type="ECO:0000256" key="4">
    <source>
        <dbReference type="ARBA" id="ARBA00022857"/>
    </source>
</evidence>
<evidence type="ECO:0000256" key="3">
    <source>
        <dbReference type="ARBA" id="ARBA00022563"/>
    </source>
</evidence>
<keyword evidence="4" id="KW-0521">NADP</keyword>
<dbReference type="InterPro" id="IPR001796">
    <property type="entry name" value="DHFR_dom"/>
</dbReference>
<dbReference type="InterPro" id="IPR017925">
    <property type="entry name" value="DHFR_CS"/>
</dbReference>
<evidence type="ECO:0000259" key="7">
    <source>
        <dbReference type="PROSITE" id="PS51330"/>
    </source>
</evidence>
<dbReference type="PANTHER" id="PTHR48069">
    <property type="entry name" value="DIHYDROFOLATE REDUCTASE"/>
    <property type="match status" value="1"/>
</dbReference>
<evidence type="ECO:0000256" key="6">
    <source>
        <dbReference type="RuleBase" id="RU004474"/>
    </source>
</evidence>
<dbReference type="SUPFAM" id="SSF53597">
    <property type="entry name" value="Dihydrofolate reductase-like"/>
    <property type="match status" value="1"/>
</dbReference>
<protein>
    <recommendedName>
        <fullName evidence="2">dihydrofolate reductase</fullName>
        <ecNumber evidence="2">1.5.1.3</ecNumber>
    </recommendedName>
</protein>
<organism evidence="8">
    <name type="scientific">Siphoviridae sp. ctzSN25</name>
    <dbReference type="NCBI Taxonomy" id="2826529"/>
    <lineage>
        <taxon>Viruses</taxon>
        <taxon>Duplodnaviria</taxon>
        <taxon>Heunggongvirae</taxon>
        <taxon>Uroviricota</taxon>
        <taxon>Caudoviricetes</taxon>
    </lineage>
</organism>
<keyword evidence="5" id="KW-0560">Oxidoreductase</keyword>
<comment type="pathway">
    <text evidence="1">Cofactor biosynthesis; tetrahydrofolate biosynthesis; 5,6,7,8-tetrahydrofolate from 7,8-dihydrofolate: step 1/1.</text>
</comment>
<dbReference type="GO" id="GO:0004146">
    <property type="term" value="F:dihydrofolate reductase activity"/>
    <property type="evidence" value="ECO:0007669"/>
    <property type="project" value="UniProtKB-EC"/>
</dbReference>
<dbReference type="GO" id="GO:0046452">
    <property type="term" value="P:dihydrofolate metabolic process"/>
    <property type="evidence" value="ECO:0007669"/>
    <property type="project" value="TreeGrafter"/>
</dbReference>
<dbReference type="PROSITE" id="PS00075">
    <property type="entry name" value="DHFR_1"/>
    <property type="match status" value="1"/>
</dbReference>
<dbReference type="EC" id="1.5.1.3" evidence="2"/>
<feature type="domain" description="DHFR" evidence="7">
    <location>
        <begin position="1"/>
        <end position="160"/>
    </location>
</feature>
<dbReference type="GO" id="GO:0050661">
    <property type="term" value="F:NADP binding"/>
    <property type="evidence" value="ECO:0007669"/>
    <property type="project" value="InterPro"/>
</dbReference>
<evidence type="ECO:0000256" key="5">
    <source>
        <dbReference type="ARBA" id="ARBA00023002"/>
    </source>
</evidence>
<dbReference type="Gene3D" id="3.40.430.10">
    <property type="entry name" value="Dihydrofolate Reductase, subunit A"/>
    <property type="match status" value="1"/>
</dbReference>
<dbReference type="CDD" id="cd00209">
    <property type="entry name" value="DHFR"/>
    <property type="match status" value="1"/>
</dbReference>
<evidence type="ECO:0000313" key="8">
    <source>
        <dbReference type="EMBL" id="DAE22913.1"/>
    </source>
</evidence>
<keyword evidence="3" id="KW-0554">One-carbon metabolism</keyword>
<dbReference type="GO" id="GO:0046655">
    <property type="term" value="P:folic acid metabolic process"/>
    <property type="evidence" value="ECO:0007669"/>
    <property type="project" value="TreeGrafter"/>
</dbReference>
<proteinExistence type="inferred from homology"/>
<evidence type="ECO:0000256" key="1">
    <source>
        <dbReference type="ARBA" id="ARBA00004903"/>
    </source>
</evidence>
<accession>A0A8S5QVR8</accession>
<name>A0A8S5QVR8_9CAUD</name>
<dbReference type="PRINTS" id="PR00070">
    <property type="entry name" value="DHFR"/>
</dbReference>
<comment type="similarity">
    <text evidence="6">Belongs to the dihydrofolate reductase family.</text>
</comment>
<evidence type="ECO:0000256" key="2">
    <source>
        <dbReference type="ARBA" id="ARBA00012856"/>
    </source>
</evidence>
<dbReference type="PROSITE" id="PS51330">
    <property type="entry name" value="DHFR_2"/>
    <property type="match status" value="1"/>
</dbReference>
<dbReference type="GO" id="GO:0046654">
    <property type="term" value="P:tetrahydrofolate biosynthetic process"/>
    <property type="evidence" value="ECO:0007669"/>
    <property type="project" value="InterPro"/>
</dbReference>
<dbReference type="GO" id="GO:0006730">
    <property type="term" value="P:one-carbon metabolic process"/>
    <property type="evidence" value="ECO:0007669"/>
    <property type="project" value="UniProtKB-KW"/>
</dbReference>
<dbReference type="Pfam" id="PF00186">
    <property type="entry name" value="DHFR_1"/>
    <property type="match status" value="1"/>
</dbReference>
<dbReference type="InterPro" id="IPR024072">
    <property type="entry name" value="DHFR-like_dom_sf"/>
</dbReference>